<proteinExistence type="predicted"/>
<feature type="transmembrane region" description="Helical" evidence="1">
    <location>
        <begin position="12"/>
        <end position="31"/>
    </location>
</feature>
<dbReference type="InterPro" id="IPR003675">
    <property type="entry name" value="Rce1/LyrA-like_dom"/>
</dbReference>
<keyword evidence="1" id="KW-0812">Transmembrane</keyword>
<keyword evidence="3" id="KW-0645">Protease</keyword>
<feature type="transmembrane region" description="Helical" evidence="1">
    <location>
        <begin position="148"/>
        <end position="172"/>
    </location>
</feature>
<organism evidence="3 4">
    <name type="scientific">Candidatus Blautia stercorigallinarum</name>
    <dbReference type="NCBI Taxonomy" id="2838501"/>
    <lineage>
        <taxon>Bacteria</taxon>
        <taxon>Bacillati</taxon>
        <taxon>Bacillota</taxon>
        <taxon>Clostridia</taxon>
        <taxon>Lachnospirales</taxon>
        <taxon>Lachnospiraceae</taxon>
        <taxon>Blautia</taxon>
    </lineage>
</organism>
<evidence type="ECO:0000259" key="2">
    <source>
        <dbReference type="Pfam" id="PF02517"/>
    </source>
</evidence>
<accession>A0A9D1PC95</accession>
<evidence type="ECO:0000256" key="1">
    <source>
        <dbReference type="SAM" id="Phobius"/>
    </source>
</evidence>
<feature type="transmembrane region" description="Helical" evidence="1">
    <location>
        <begin position="43"/>
        <end position="60"/>
    </location>
</feature>
<keyword evidence="3" id="KW-0378">Hydrolase</keyword>
<dbReference type="GO" id="GO:0008237">
    <property type="term" value="F:metallopeptidase activity"/>
    <property type="evidence" value="ECO:0007669"/>
    <property type="project" value="UniProtKB-KW"/>
</dbReference>
<feature type="transmembrane region" description="Helical" evidence="1">
    <location>
        <begin position="72"/>
        <end position="93"/>
    </location>
</feature>
<sequence>MRFSETEKKQLIIFAAVAYGITYVLGLLMWYGNSTGADLSAFPNAQMLYPAAGVMLAYLLTRRGDRNVPRIFYVTFLVITVLMILCALASVFMPQSIQAGQMEMSVWMILVQVVLILGSIVFWITLLVSGKERREAWGLRWRNWKKSVLCMLLFFGLYSLRMGISYALGGQIGEFARLWTQPSTWLYLVTLIVNFFLVVAAFFGEEYGWRYYLQPLCQRRFGLRKGVLLLGVIWGLWHLPLDFFYYTTPDMGLIYLLSQIVTCVFMGIFLAYVYMKTRNIWVAVAVHYMNNNLIPMFAGDYSADVLQGQTIYWSDLLVSLILNLVIFGWFLFLKPFRSKEAD</sequence>
<reference evidence="3" key="1">
    <citation type="journal article" date="2021" name="PeerJ">
        <title>Extensive microbial diversity within the chicken gut microbiome revealed by metagenomics and culture.</title>
        <authorList>
            <person name="Gilroy R."/>
            <person name="Ravi A."/>
            <person name="Getino M."/>
            <person name="Pursley I."/>
            <person name="Horton D.L."/>
            <person name="Alikhan N.F."/>
            <person name="Baker D."/>
            <person name="Gharbi K."/>
            <person name="Hall N."/>
            <person name="Watson M."/>
            <person name="Adriaenssens E.M."/>
            <person name="Foster-Nyarko E."/>
            <person name="Jarju S."/>
            <person name="Secka A."/>
            <person name="Antonio M."/>
            <person name="Oren A."/>
            <person name="Chaudhuri R.R."/>
            <person name="La Ragione R."/>
            <person name="Hildebrand F."/>
            <person name="Pallen M.J."/>
        </authorList>
    </citation>
    <scope>NUCLEOTIDE SEQUENCE</scope>
    <source>
        <strain evidence="3">CHK195-9823</strain>
    </source>
</reference>
<dbReference type="InterPro" id="IPR042150">
    <property type="entry name" value="MmRce1-like"/>
</dbReference>
<feature type="transmembrane region" description="Helical" evidence="1">
    <location>
        <begin position="280"/>
        <end position="299"/>
    </location>
</feature>
<feature type="transmembrane region" description="Helical" evidence="1">
    <location>
        <begin position="105"/>
        <end position="128"/>
    </location>
</feature>
<dbReference type="AlphaFoldDB" id="A0A9D1PC95"/>
<dbReference type="PANTHER" id="PTHR35797:SF1">
    <property type="entry name" value="PROTEASE"/>
    <property type="match status" value="1"/>
</dbReference>
<keyword evidence="3" id="KW-0482">Metalloprotease</keyword>
<dbReference type="Proteomes" id="UP000886814">
    <property type="component" value="Unassembled WGS sequence"/>
</dbReference>
<evidence type="ECO:0000313" key="3">
    <source>
        <dbReference type="EMBL" id="HIV37677.1"/>
    </source>
</evidence>
<dbReference type="EMBL" id="DXIQ01000009">
    <property type="protein sequence ID" value="HIV37677.1"/>
    <property type="molecule type" value="Genomic_DNA"/>
</dbReference>
<feature type="transmembrane region" description="Helical" evidence="1">
    <location>
        <begin position="311"/>
        <end position="333"/>
    </location>
</feature>
<dbReference type="PANTHER" id="PTHR35797">
    <property type="entry name" value="PROTEASE-RELATED"/>
    <property type="match status" value="1"/>
</dbReference>
<feature type="transmembrane region" description="Helical" evidence="1">
    <location>
        <begin position="184"/>
        <end position="205"/>
    </location>
</feature>
<protein>
    <submittedName>
        <fullName evidence="3">CPBP family intramembrane metalloprotease</fullName>
    </submittedName>
</protein>
<name>A0A9D1PC95_9FIRM</name>
<keyword evidence="1" id="KW-0472">Membrane</keyword>
<gene>
    <name evidence="3" type="ORF">H9747_01540</name>
</gene>
<comment type="caution">
    <text evidence="3">The sequence shown here is derived from an EMBL/GenBank/DDBJ whole genome shotgun (WGS) entry which is preliminary data.</text>
</comment>
<keyword evidence="1" id="KW-1133">Transmembrane helix</keyword>
<dbReference type="Pfam" id="PF02517">
    <property type="entry name" value="Rce1-like"/>
    <property type="match status" value="1"/>
</dbReference>
<dbReference type="GO" id="GO:0080120">
    <property type="term" value="P:CAAX-box protein maturation"/>
    <property type="evidence" value="ECO:0007669"/>
    <property type="project" value="UniProtKB-ARBA"/>
</dbReference>
<feature type="transmembrane region" description="Helical" evidence="1">
    <location>
        <begin position="226"/>
        <end position="246"/>
    </location>
</feature>
<feature type="domain" description="CAAX prenyl protease 2/Lysostaphin resistance protein A-like" evidence="2">
    <location>
        <begin position="191"/>
        <end position="291"/>
    </location>
</feature>
<feature type="transmembrane region" description="Helical" evidence="1">
    <location>
        <begin position="252"/>
        <end position="273"/>
    </location>
</feature>
<evidence type="ECO:0000313" key="4">
    <source>
        <dbReference type="Proteomes" id="UP000886814"/>
    </source>
</evidence>
<dbReference type="GO" id="GO:0004175">
    <property type="term" value="F:endopeptidase activity"/>
    <property type="evidence" value="ECO:0007669"/>
    <property type="project" value="UniProtKB-ARBA"/>
</dbReference>
<reference evidence="3" key="2">
    <citation type="submission" date="2021-04" db="EMBL/GenBank/DDBJ databases">
        <authorList>
            <person name="Gilroy R."/>
        </authorList>
    </citation>
    <scope>NUCLEOTIDE SEQUENCE</scope>
    <source>
        <strain evidence="3">CHK195-9823</strain>
    </source>
</reference>